<feature type="transmembrane region" description="Helical" evidence="2">
    <location>
        <begin position="170"/>
        <end position="189"/>
    </location>
</feature>
<keyword evidence="2" id="KW-0472">Membrane</keyword>
<dbReference type="PANTHER" id="PTHR40033:SF1">
    <property type="entry name" value="CITRATE-SODIUM SYMPORTER"/>
    <property type="match status" value="1"/>
</dbReference>
<feature type="compositionally biased region" description="Polar residues" evidence="1">
    <location>
        <begin position="26"/>
        <end position="35"/>
    </location>
</feature>
<evidence type="ECO:0000256" key="1">
    <source>
        <dbReference type="SAM" id="MobiDB-lite"/>
    </source>
</evidence>
<gene>
    <name evidence="3" type="ORF">FY030_05800</name>
</gene>
<feature type="region of interest" description="Disordered" evidence="1">
    <location>
        <begin position="20"/>
        <end position="39"/>
    </location>
</feature>
<feature type="transmembrane region" description="Helical" evidence="2">
    <location>
        <begin position="136"/>
        <end position="158"/>
    </location>
</feature>
<evidence type="ECO:0000256" key="2">
    <source>
        <dbReference type="SAM" id="Phobius"/>
    </source>
</evidence>
<dbReference type="AlphaFoldDB" id="A0A5J6V2Z3"/>
<protein>
    <submittedName>
        <fullName evidence="3">2-hydroxycarboxylate transporter</fullName>
    </submittedName>
</protein>
<proteinExistence type="predicted"/>
<keyword evidence="2" id="KW-0812">Transmembrane</keyword>
<feature type="transmembrane region" description="Helical" evidence="2">
    <location>
        <begin position="102"/>
        <end position="124"/>
    </location>
</feature>
<dbReference type="KEGG" id="serw:FY030_05800"/>
<evidence type="ECO:0000313" key="4">
    <source>
        <dbReference type="Proteomes" id="UP000326546"/>
    </source>
</evidence>
<dbReference type="GO" id="GO:0016020">
    <property type="term" value="C:membrane"/>
    <property type="evidence" value="ECO:0007669"/>
    <property type="project" value="InterPro"/>
</dbReference>
<keyword evidence="2" id="KW-1133">Transmembrane helix</keyword>
<organism evidence="3 4">
    <name type="scientific">Ornithinimicrobium pratense</name>
    <dbReference type="NCBI Taxonomy" id="2593973"/>
    <lineage>
        <taxon>Bacteria</taxon>
        <taxon>Bacillati</taxon>
        <taxon>Actinomycetota</taxon>
        <taxon>Actinomycetes</taxon>
        <taxon>Micrococcales</taxon>
        <taxon>Ornithinimicrobiaceae</taxon>
        <taxon>Ornithinimicrobium</taxon>
    </lineage>
</organism>
<reference evidence="3 4" key="1">
    <citation type="submission" date="2019-09" db="EMBL/GenBank/DDBJ databases">
        <title>Serinicoccus pratensis sp. nov., isolated from meadow soil.</title>
        <authorList>
            <person name="Zhang W."/>
        </authorList>
    </citation>
    <scope>NUCLEOTIDE SEQUENCE [LARGE SCALE GENOMIC DNA]</scope>
    <source>
        <strain evidence="3 4">W204</strain>
    </source>
</reference>
<dbReference type="PANTHER" id="PTHR40033">
    <property type="entry name" value="NA(+)-MALATE SYMPORTER"/>
    <property type="match status" value="1"/>
</dbReference>
<dbReference type="EMBL" id="CP044427">
    <property type="protein sequence ID" value="QFG68290.1"/>
    <property type="molecule type" value="Genomic_DNA"/>
</dbReference>
<dbReference type="OrthoDB" id="8584824at2"/>
<feature type="transmembrane region" description="Helical" evidence="2">
    <location>
        <begin position="296"/>
        <end position="318"/>
    </location>
</feature>
<evidence type="ECO:0000313" key="3">
    <source>
        <dbReference type="EMBL" id="QFG68290.1"/>
    </source>
</evidence>
<dbReference type="GO" id="GO:0008514">
    <property type="term" value="F:organic anion transmembrane transporter activity"/>
    <property type="evidence" value="ECO:0007669"/>
    <property type="project" value="InterPro"/>
</dbReference>
<sequence>MSPVIRAEAELGRIHSSVAASAGGTMKSTDQSGQPVQGEPVEAASASRGILGLPAPAFIALTVVVLVTTTLSPEGTGMTAAFAVAMTMGGVLMWVGSKIPGFNFIGGGVILCILVPAVVQYLGLFPQNLETLISSFYSTSGFGEFVVAGLITGSILGMPRTMLIKAGSRIIAPIVAVIAGCFLILGLIGELVGMGAGYTIFFIVGPVLGGGVAAGAIPISEIIAGQSGGDPGIYLTALVPAVAVANIFCIIAAGGMNAWGKKVGDRYPGFNGNGALARGVEVGLEESKSRKVPTEVAIRSAITGFILAGILFVVANYLSSLLPQLHAYVFLILICAALKIFAPLPGYVEEGADLW</sequence>
<feature type="transmembrane region" description="Helical" evidence="2">
    <location>
        <begin position="50"/>
        <end position="71"/>
    </location>
</feature>
<keyword evidence="4" id="KW-1185">Reference proteome</keyword>
<dbReference type="InterPro" id="IPR004679">
    <property type="entry name" value="2-OHcarboxylate_transport"/>
</dbReference>
<dbReference type="Proteomes" id="UP000326546">
    <property type="component" value="Chromosome"/>
</dbReference>
<name>A0A5J6V2Z3_9MICO</name>
<feature type="transmembrane region" description="Helical" evidence="2">
    <location>
        <begin position="195"/>
        <end position="220"/>
    </location>
</feature>
<feature type="transmembrane region" description="Helical" evidence="2">
    <location>
        <begin position="232"/>
        <end position="253"/>
    </location>
</feature>
<feature type="transmembrane region" description="Helical" evidence="2">
    <location>
        <begin position="325"/>
        <end position="348"/>
    </location>
</feature>
<feature type="transmembrane region" description="Helical" evidence="2">
    <location>
        <begin position="77"/>
        <end position="95"/>
    </location>
</feature>
<dbReference type="Pfam" id="PF03390">
    <property type="entry name" value="2HCT"/>
    <property type="match status" value="1"/>
</dbReference>
<accession>A0A5J6V2Z3</accession>